<protein>
    <submittedName>
        <fullName evidence="2">Uncharacterized protein</fullName>
    </submittedName>
</protein>
<comment type="caution">
    <text evidence="2">The sequence shown here is derived from an EMBL/GenBank/DDBJ whole genome shotgun (WGS) entry which is preliminary data.</text>
</comment>
<sequence length="141" mass="16413">MKKINKEIMEKIRKDEVKMKPKWWFEGIRWGLEMGNWIIVLAASVFLAVGIFWIELIRPIKALDYGRLGLELILESLPHVSLGITVFLLIAGAVIYKNKGENYKKSVKRIWITVFLTVVLAAIFLTIFRKVFEPEILLRII</sequence>
<dbReference type="STRING" id="1618490.US90_C0007G0007"/>
<evidence type="ECO:0000313" key="2">
    <source>
        <dbReference type="EMBL" id="KKQ70394.1"/>
    </source>
</evidence>
<feature type="transmembrane region" description="Helical" evidence="1">
    <location>
        <begin position="77"/>
        <end position="98"/>
    </location>
</feature>
<dbReference type="AlphaFoldDB" id="A0A0G0M9P1"/>
<gene>
    <name evidence="2" type="ORF">US90_C0007G0007</name>
</gene>
<keyword evidence="1" id="KW-1133">Transmembrane helix</keyword>
<keyword evidence="1" id="KW-0812">Transmembrane</keyword>
<dbReference type="EMBL" id="LBUT01000007">
    <property type="protein sequence ID" value="KKQ70394.1"/>
    <property type="molecule type" value="Genomic_DNA"/>
</dbReference>
<reference evidence="2 3" key="1">
    <citation type="journal article" date="2015" name="Nature">
        <title>rRNA introns, odd ribosomes, and small enigmatic genomes across a large radiation of phyla.</title>
        <authorList>
            <person name="Brown C.T."/>
            <person name="Hug L.A."/>
            <person name="Thomas B.C."/>
            <person name="Sharon I."/>
            <person name="Castelle C.J."/>
            <person name="Singh A."/>
            <person name="Wilkins M.J."/>
            <person name="Williams K.H."/>
            <person name="Banfield J.F."/>
        </authorList>
    </citation>
    <scope>NUCLEOTIDE SEQUENCE [LARGE SCALE GENOMIC DNA]</scope>
</reference>
<accession>A0A0G0M9P1</accession>
<organism evidence="2 3">
    <name type="scientific">Candidatus Shapirobacteria bacterium GW2011_GWE2_38_30</name>
    <dbReference type="NCBI Taxonomy" id="1618490"/>
    <lineage>
        <taxon>Bacteria</taxon>
        <taxon>Candidatus Shapironibacteriota</taxon>
    </lineage>
</organism>
<feature type="transmembrane region" description="Helical" evidence="1">
    <location>
        <begin position="110"/>
        <end position="128"/>
    </location>
</feature>
<name>A0A0G0M9P1_9BACT</name>
<keyword evidence="1" id="KW-0472">Membrane</keyword>
<evidence type="ECO:0000313" key="3">
    <source>
        <dbReference type="Proteomes" id="UP000034406"/>
    </source>
</evidence>
<proteinExistence type="predicted"/>
<evidence type="ECO:0000256" key="1">
    <source>
        <dbReference type="SAM" id="Phobius"/>
    </source>
</evidence>
<feature type="transmembrane region" description="Helical" evidence="1">
    <location>
        <begin position="37"/>
        <end position="57"/>
    </location>
</feature>
<dbReference type="Proteomes" id="UP000034406">
    <property type="component" value="Unassembled WGS sequence"/>
</dbReference>